<evidence type="ECO:0000313" key="2">
    <source>
        <dbReference type="EMBL" id="KAF2281710.1"/>
    </source>
</evidence>
<feature type="transmembrane region" description="Helical" evidence="1">
    <location>
        <begin position="199"/>
        <end position="218"/>
    </location>
</feature>
<keyword evidence="1" id="KW-0812">Transmembrane</keyword>
<keyword evidence="3" id="KW-1185">Reference proteome</keyword>
<evidence type="ECO:0000313" key="3">
    <source>
        <dbReference type="Proteomes" id="UP000467840"/>
    </source>
</evidence>
<dbReference type="AlphaFoldDB" id="A0A6A6JYM3"/>
<name>A0A6A6JYM3_HEVBR</name>
<feature type="transmembrane region" description="Helical" evidence="1">
    <location>
        <begin position="153"/>
        <end position="178"/>
    </location>
</feature>
<keyword evidence="1" id="KW-0472">Membrane</keyword>
<comment type="caution">
    <text evidence="2">The sequence shown here is derived from an EMBL/GenBank/DDBJ whole genome shotgun (WGS) entry which is preliminary data.</text>
</comment>
<accession>A0A6A6JYM3</accession>
<gene>
    <name evidence="2" type="ORF">GH714_042534</name>
</gene>
<sequence>MCIYPVYGNTQLRPRQEYRVRTSSGWVPRYVHALGELRHHLNAHPHNVENSEMRLSLPGIILKRKLQYPPHQARLRVRLASKPSSCGKRFTLTTSTEYSMFLAGINDPYQAVSHLLLQRFFGINCLPADATWLSWRVLHTGWWLCPLVFDGCLWGVFTAYVAMLALSGLTMAIALLFATRMTLGKCVSSGTTASVRLRVAACLCVLPAWSAAEVLFSWSQIAVGSKLSIRAVVPSGESCPDLHVDSRVVKMGTRAHPEPGVRRRRDGLARVVFVGDTGCRVSRLLEQDCKSPTIGLRDVLSGIANQNPDLVVHVGDYLYREVECTDKSKCDKHFTGIDLNLDRDWLSPLQSVSDKLVFLFCPWKSRKLQPGS</sequence>
<reference evidence="2 3" key="1">
    <citation type="journal article" date="2020" name="Mol. Plant">
        <title>The Chromosome-Based Rubber Tree Genome Provides New Insights into Spurge Genome Evolution and Rubber Biosynthesis.</title>
        <authorList>
            <person name="Liu J."/>
            <person name="Shi C."/>
            <person name="Shi C.C."/>
            <person name="Li W."/>
            <person name="Zhang Q.J."/>
            <person name="Zhang Y."/>
            <person name="Li K."/>
            <person name="Lu H.F."/>
            <person name="Shi C."/>
            <person name="Zhu S.T."/>
            <person name="Xiao Z.Y."/>
            <person name="Nan H."/>
            <person name="Yue Y."/>
            <person name="Zhu X.G."/>
            <person name="Wu Y."/>
            <person name="Hong X.N."/>
            <person name="Fan G.Y."/>
            <person name="Tong Y."/>
            <person name="Zhang D."/>
            <person name="Mao C.L."/>
            <person name="Liu Y.L."/>
            <person name="Hao S.J."/>
            <person name="Liu W.Q."/>
            <person name="Lv M.Q."/>
            <person name="Zhang H.B."/>
            <person name="Liu Y."/>
            <person name="Hu-Tang G.R."/>
            <person name="Wang J.P."/>
            <person name="Wang J.H."/>
            <person name="Sun Y.H."/>
            <person name="Ni S.B."/>
            <person name="Chen W.B."/>
            <person name="Zhang X.C."/>
            <person name="Jiao Y.N."/>
            <person name="Eichler E.E."/>
            <person name="Li G.H."/>
            <person name="Liu X."/>
            <person name="Gao L.Z."/>
        </authorList>
    </citation>
    <scope>NUCLEOTIDE SEQUENCE [LARGE SCALE GENOMIC DNA]</scope>
    <source>
        <strain evidence="3">cv. GT1</strain>
        <tissue evidence="2">Leaf</tissue>
    </source>
</reference>
<organism evidence="2 3">
    <name type="scientific">Hevea brasiliensis</name>
    <name type="common">Para rubber tree</name>
    <name type="synonym">Siphonia brasiliensis</name>
    <dbReference type="NCBI Taxonomy" id="3981"/>
    <lineage>
        <taxon>Eukaryota</taxon>
        <taxon>Viridiplantae</taxon>
        <taxon>Streptophyta</taxon>
        <taxon>Embryophyta</taxon>
        <taxon>Tracheophyta</taxon>
        <taxon>Spermatophyta</taxon>
        <taxon>Magnoliopsida</taxon>
        <taxon>eudicotyledons</taxon>
        <taxon>Gunneridae</taxon>
        <taxon>Pentapetalae</taxon>
        <taxon>rosids</taxon>
        <taxon>fabids</taxon>
        <taxon>Malpighiales</taxon>
        <taxon>Euphorbiaceae</taxon>
        <taxon>Crotonoideae</taxon>
        <taxon>Micrandreae</taxon>
        <taxon>Hevea</taxon>
    </lineage>
</organism>
<dbReference type="EMBL" id="JAAGAX010000511">
    <property type="protein sequence ID" value="KAF2281710.1"/>
    <property type="molecule type" value="Genomic_DNA"/>
</dbReference>
<protein>
    <submittedName>
        <fullName evidence="2">Uncharacterized protein</fullName>
    </submittedName>
</protein>
<proteinExistence type="predicted"/>
<dbReference type="Proteomes" id="UP000467840">
    <property type="component" value="Unassembled WGS sequence"/>
</dbReference>
<keyword evidence="1" id="KW-1133">Transmembrane helix</keyword>
<evidence type="ECO:0000256" key="1">
    <source>
        <dbReference type="SAM" id="Phobius"/>
    </source>
</evidence>